<dbReference type="Proteomes" id="UP000024404">
    <property type="component" value="Unassembled WGS sequence"/>
</dbReference>
<dbReference type="EnsemblMetazoa" id="OVOC11373.1">
    <property type="protein sequence ID" value="OVOC11373.1"/>
    <property type="gene ID" value="WBGene00248182"/>
</dbReference>
<evidence type="ECO:0000313" key="2">
    <source>
        <dbReference type="Proteomes" id="UP000024404"/>
    </source>
</evidence>
<evidence type="ECO:0000313" key="1">
    <source>
        <dbReference type="EnsemblMetazoa" id="OVOC11373.1"/>
    </source>
</evidence>
<name>A0A8R1TL40_ONCVO</name>
<protein>
    <submittedName>
        <fullName evidence="1">Uncharacterized protein</fullName>
    </submittedName>
</protein>
<reference evidence="1" key="2">
    <citation type="submission" date="2022-06" db="UniProtKB">
        <authorList>
            <consortium name="EnsemblMetazoa"/>
        </authorList>
    </citation>
    <scope>IDENTIFICATION</scope>
</reference>
<dbReference type="AlphaFoldDB" id="A0A8R1TL40"/>
<proteinExistence type="predicted"/>
<accession>A0A8R1TL40</accession>
<reference evidence="2" key="1">
    <citation type="submission" date="2013-10" db="EMBL/GenBank/DDBJ databases">
        <title>Genome sequencing of Onchocerca volvulus.</title>
        <authorList>
            <person name="Cotton J."/>
            <person name="Tsai J."/>
            <person name="Stanley E."/>
            <person name="Tracey A."/>
            <person name="Holroyd N."/>
            <person name="Lustigman S."/>
            <person name="Berriman M."/>
        </authorList>
    </citation>
    <scope>NUCLEOTIDE SEQUENCE</scope>
</reference>
<sequence length="103" mass="11808">MLRSRSIARDVTYEKYYLSGQLNSSIFSSAKLQIIDHRKCNLFAVIHDMIVLNYYILAIKKIKVAIPKDNVGSCGPVILMMIHRRISLAIGQNKVSNYDDYIE</sequence>
<dbReference type="EMBL" id="CMVM020000357">
    <property type="status" value="NOT_ANNOTATED_CDS"/>
    <property type="molecule type" value="Genomic_DNA"/>
</dbReference>
<organism evidence="1 2">
    <name type="scientific">Onchocerca volvulus</name>
    <dbReference type="NCBI Taxonomy" id="6282"/>
    <lineage>
        <taxon>Eukaryota</taxon>
        <taxon>Metazoa</taxon>
        <taxon>Ecdysozoa</taxon>
        <taxon>Nematoda</taxon>
        <taxon>Chromadorea</taxon>
        <taxon>Rhabditida</taxon>
        <taxon>Spirurina</taxon>
        <taxon>Spiruromorpha</taxon>
        <taxon>Filarioidea</taxon>
        <taxon>Onchocercidae</taxon>
        <taxon>Onchocerca</taxon>
    </lineage>
</organism>
<keyword evidence="2" id="KW-1185">Reference proteome</keyword>